<gene>
    <name evidence="1" type="ORF">B0H17DRAFT_1211605</name>
</gene>
<proteinExistence type="predicted"/>
<reference evidence="1" key="1">
    <citation type="submission" date="2023-03" db="EMBL/GenBank/DDBJ databases">
        <title>Massive genome expansion in bonnet fungi (Mycena s.s.) driven by repeated elements and novel gene families across ecological guilds.</title>
        <authorList>
            <consortium name="Lawrence Berkeley National Laboratory"/>
            <person name="Harder C.B."/>
            <person name="Miyauchi S."/>
            <person name="Viragh M."/>
            <person name="Kuo A."/>
            <person name="Thoen E."/>
            <person name="Andreopoulos B."/>
            <person name="Lu D."/>
            <person name="Skrede I."/>
            <person name="Drula E."/>
            <person name="Henrissat B."/>
            <person name="Morin E."/>
            <person name="Kohler A."/>
            <person name="Barry K."/>
            <person name="LaButti K."/>
            <person name="Morin E."/>
            <person name="Salamov A."/>
            <person name="Lipzen A."/>
            <person name="Mereny Z."/>
            <person name="Hegedus B."/>
            <person name="Baldrian P."/>
            <person name="Stursova M."/>
            <person name="Weitz H."/>
            <person name="Taylor A."/>
            <person name="Grigoriev I.V."/>
            <person name="Nagy L.G."/>
            <person name="Martin F."/>
            <person name="Kauserud H."/>
        </authorList>
    </citation>
    <scope>NUCLEOTIDE SEQUENCE</scope>
    <source>
        <strain evidence="1">CBHHK067</strain>
    </source>
</reference>
<dbReference type="Proteomes" id="UP001221757">
    <property type="component" value="Unassembled WGS sequence"/>
</dbReference>
<evidence type="ECO:0000313" key="2">
    <source>
        <dbReference type="Proteomes" id="UP001221757"/>
    </source>
</evidence>
<dbReference type="AlphaFoldDB" id="A0AAD7G3F7"/>
<evidence type="ECO:0000313" key="1">
    <source>
        <dbReference type="EMBL" id="KAJ7663589.1"/>
    </source>
</evidence>
<dbReference type="EMBL" id="JARKIE010000231">
    <property type="protein sequence ID" value="KAJ7663589.1"/>
    <property type="molecule type" value="Genomic_DNA"/>
</dbReference>
<organism evidence="1 2">
    <name type="scientific">Mycena rosella</name>
    <name type="common">Pink bonnet</name>
    <name type="synonym">Agaricus rosellus</name>
    <dbReference type="NCBI Taxonomy" id="1033263"/>
    <lineage>
        <taxon>Eukaryota</taxon>
        <taxon>Fungi</taxon>
        <taxon>Dikarya</taxon>
        <taxon>Basidiomycota</taxon>
        <taxon>Agaricomycotina</taxon>
        <taxon>Agaricomycetes</taxon>
        <taxon>Agaricomycetidae</taxon>
        <taxon>Agaricales</taxon>
        <taxon>Marasmiineae</taxon>
        <taxon>Mycenaceae</taxon>
        <taxon>Mycena</taxon>
    </lineage>
</organism>
<keyword evidence="2" id="KW-1185">Reference proteome</keyword>
<protein>
    <submittedName>
        <fullName evidence="1">Uncharacterized protein</fullName>
    </submittedName>
</protein>
<accession>A0AAD7G3F7</accession>
<comment type="caution">
    <text evidence="1">The sequence shown here is derived from an EMBL/GenBank/DDBJ whole genome shotgun (WGS) entry which is preliminary data.</text>
</comment>
<name>A0AAD7G3F7_MYCRO</name>
<sequence length="114" mass="12761">MPDPIAQALAHVAQPLYKDFGSDLYTVVRVVHAFDQELQREVDRLEIKAGYSVDTARRQLEYHENCTGNTSCICRSEREAPPSSRALVQDAPSDIFWLGALGQPIDRIEIPPVP</sequence>